<keyword evidence="2" id="KW-1185">Reference proteome</keyword>
<sequence>MNLKSSPDLDNFVDIVIKSLKSFLLNNSCDAVCLLSNTYFENNECIGTGFCFVYFVDGVKKSIGFRDVYEGDISSLRRKELPMINSKMQSMVGKFWDYMVITIYKNGRLSIRFFYDSPPGGHMQHEFSI</sequence>
<dbReference type="EMBL" id="JANIDY010000006">
    <property type="protein sequence ID" value="MCX5618798.1"/>
    <property type="molecule type" value="Genomic_DNA"/>
</dbReference>
<reference evidence="1" key="1">
    <citation type="submission" date="2022-07" db="EMBL/GenBank/DDBJ databases">
        <title>Bombella genomes.</title>
        <authorList>
            <person name="Harer L."/>
            <person name="Styblova S."/>
            <person name="Ehrmann M."/>
        </authorList>
    </citation>
    <scope>NUCLEOTIDE SEQUENCE</scope>
    <source>
        <strain evidence="1">TMW 2.2543</strain>
    </source>
</reference>
<protein>
    <submittedName>
        <fullName evidence="1">Uncharacterized protein</fullName>
    </submittedName>
</protein>
<proteinExistence type="predicted"/>
<organism evidence="1 2">
    <name type="scientific">Bombella pluederhausensis</name>
    <dbReference type="NCBI Taxonomy" id="2967336"/>
    <lineage>
        <taxon>Bacteria</taxon>
        <taxon>Pseudomonadati</taxon>
        <taxon>Pseudomonadota</taxon>
        <taxon>Alphaproteobacteria</taxon>
        <taxon>Acetobacterales</taxon>
        <taxon>Acetobacteraceae</taxon>
        <taxon>Bombella</taxon>
    </lineage>
</organism>
<dbReference type="RefSeq" id="WP_182082410.1">
    <property type="nucleotide sequence ID" value="NZ_JANIDY010000006.1"/>
</dbReference>
<dbReference type="Proteomes" id="UP001165576">
    <property type="component" value="Unassembled WGS sequence"/>
</dbReference>
<accession>A0ABT3WJD8</accession>
<evidence type="ECO:0000313" key="2">
    <source>
        <dbReference type="Proteomes" id="UP001165576"/>
    </source>
</evidence>
<evidence type="ECO:0000313" key="1">
    <source>
        <dbReference type="EMBL" id="MCX5618798.1"/>
    </source>
</evidence>
<gene>
    <name evidence="1" type="ORF">NQF86_09025</name>
</gene>
<comment type="caution">
    <text evidence="1">The sequence shown here is derived from an EMBL/GenBank/DDBJ whole genome shotgun (WGS) entry which is preliminary data.</text>
</comment>
<name>A0ABT3WJD8_9PROT</name>